<dbReference type="PANTHER" id="PTHR34610:SF3">
    <property type="entry name" value="SSL7007 PROTEIN"/>
    <property type="match status" value="1"/>
</dbReference>
<dbReference type="Proteomes" id="UP001139700">
    <property type="component" value="Unassembled WGS sequence"/>
</dbReference>
<protein>
    <submittedName>
        <fullName evidence="2">Toxin-antitoxin system toxin component, PIN family</fullName>
    </submittedName>
</protein>
<dbReference type="InterPro" id="IPR002850">
    <property type="entry name" value="PIN_toxin-like"/>
</dbReference>
<evidence type="ECO:0000313" key="2">
    <source>
        <dbReference type="EMBL" id="MCF0042076.1"/>
    </source>
</evidence>
<organism evidence="2 3">
    <name type="scientific">Dyadobacter fanqingshengii</name>
    <dbReference type="NCBI Taxonomy" id="2906443"/>
    <lineage>
        <taxon>Bacteria</taxon>
        <taxon>Pseudomonadati</taxon>
        <taxon>Bacteroidota</taxon>
        <taxon>Cytophagia</taxon>
        <taxon>Cytophagales</taxon>
        <taxon>Spirosomataceae</taxon>
        <taxon>Dyadobacter</taxon>
    </lineage>
</organism>
<reference evidence="2" key="1">
    <citation type="submission" date="2021-12" db="EMBL/GenBank/DDBJ databases">
        <title>Novel species in genus Dyadobacter.</title>
        <authorList>
            <person name="Ma C."/>
        </authorList>
    </citation>
    <scope>NUCLEOTIDE SEQUENCE</scope>
    <source>
        <strain evidence="2">CY399</strain>
    </source>
</reference>
<dbReference type="SMART" id="SM00670">
    <property type="entry name" value="PINc"/>
    <property type="match status" value="1"/>
</dbReference>
<dbReference type="EMBL" id="JAJTTA010000003">
    <property type="protein sequence ID" value="MCF0042076.1"/>
    <property type="molecule type" value="Genomic_DNA"/>
</dbReference>
<dbReference type="SUPFAM" id="SSF88723">
    <property type="entry name" value="PIN domain-like"/>
    <property type="match status" value="1"/>
</dbReference>
<sequence>MSKLSVVIDTNVLIKTINRANFEFFIYQSFELEAFNWVVSTSILDEYEEKLTEFYSQKTAQLVLEILCTANNVIFAEPHFRWNLIKDDPDDNKFSDLAISSNSRCLVTFDKHFDVFNNIEFPRLSIVNPTQFHSLLAEAEQKF</sequence>
<name>A0A9X1PBA0_9BACT</name>
<dbReference type="NCBIfam" id="TIGR00305">
    <property type="entry name" value="putative toxin-antitoxin system toxin component, PIN family"/>
    <property type="match status" value="1"/>
</dbReference>
<dbReference type="Pfam" id="PF13470">
    <property type="entry name" value="PIN_3"/>
    <property type="match status" value="1"/>
</dbReference>
<dbReference type="PANTHER" id="PTHR34610">
    <property type="entry name" value="SSL7007 PROTEIN"/>
    <property type="match status" value="1"/>
</dbReference>
<proteinExistence type="predicted"/>
<feature type="domain" description="PIN" evidence="1">
    <location>
        <begin position="4"/>
        <end position="115"/>
    </location>
</feature>
<keyword evidence="3" id="KW-1185">Reference proteome</keyword>
<dbReference type="InterPro" id="IPR002716">
    <property type="entry name" value="PIN_dom"/>
</dbReference>
<dbReference type="RefSeq" id="WP_234614947.1">
    <property type="nucleotide sequence ID" value="NZ_CP098806.1"/>
</dbReference>
<dbReference type="AlphaFoldDB" id="A0A9X1PBA0"/>
<evidence type="ECO:0000313" key="3">
    <source>
        <dbReference type="Proteomes" id="UP001139700"/>
    </source>
</evidence>
<evidence type="ECO:0000259" key="1">
    <source>
        <dbReference type="SMART" id="SM00670"/>
    </source>
</evidence>
<accession>A0A9X1PBA0</accession>
<dbReference type="InterPro" id="IPR029060">
    <property type="entry name" value="PIN-like_dom_sf"/>
</dbReference>
<comment type="caution">
    <text evidence="2">The sequence shown here is derived from an EMBL/GenBank/DDBJ whole genome shotgun (WGS) entry which is preliminary data.</text>
</comment>
<gene>
    <name evidence="2" type="ORF">LXM24_18360</name>
</gene>